<keyword evidence="3" id="KW-1185">Reference proteome</keyword>
<feature type="compositionally biased region" description="Basic and acidic residues" evidence="1">
    <location>
        <begin position="183"/>
        <end position="199"/>
    </location>
</feature>
<feature type="compositionally biased region" description="Basic and acidic residues" evidence="1">
    <location>
        <begin position="149"/>
        <end position="176"/>
    </location>
</feature>
<organism evidence="2 3">
    <name type="scientific">Trematosphaeria pertusa</name>
    <dbReference type="NCBI Taxonomy" id="390896"/>
    <lineage>
        <taxon>Eukaryota</taxon>
        <taxon>Fungi</taxon>
        <taxon>Dikarya</taxon>
        <taxon>Ascomycota</taxon>
        <taxon>Pezizomycotina</taxon>
        <taxon>Dothideomycetes</taxon>
        <taxon>Pleosporomycetidae</taxon>
        <taxon>Pleosporales</taxon>
        <taxon>Massarineae</taxon>
        <taxon>Trematosphaeriaceae</taxon>
        <taxon>Trematosphaeria</taxon>
    </lineage>
</organism>
<evidence type="ECO:0000256" key="1">
    <source>
        <dbReference type="SAM" id="MobiDB-lite"/>
    </source>
</evidence>
<accession>A0A6A6IMV3</accession>
<protein>
    <submittedName>
        <fullName evidence="2">Uncharacterized protein</fullName>
    </submittedName>
</protein>
<dbReference type="AlphaFoldDB" id="A0A6A6IMV3"/>
<feature type="compositionally biased region" description="Low complexity" evidence="1">
    <location>
        <begin position="56"/>
        <end position="71"/>
    </location>
</feature>
<proteinExistence type="predicted"/>
<sequence>MPQSAGTKVTTDPACKQEIPEAVGVVTSDSLAAESLKGSGSFGEGNPHAAASKQPSKSTTTNTTDTSGATTLAPAVDAEAREAQEGWGETQQLNAGKGLGKDAGVGPTYATNAHSSSTGTSGLSGGSSGQTSGGVPIAPTGGYAGSAELARDPAEFRPKGKNLKEVSDLEGRHVDPEIGTENDPGRVAEQDLLKRDARSGADAANPTDTSKQKGDHPYSALGEEAA</sequence>
<dbReference type="OrthoDB" id="5383057at2759"/>
<dbReference type="Proteomes" id="UP000800094">
    <property type="component" value="Unassembled WGS sequence"/>
</dbReference>
<name>A0A6A6IMV3_9PLEO</name>
<evidence type="ECO:0000313" key="3">
    <source>
        <dbReference type="Proteomes" id="UP000800094"/>
    </source>
</evidence>
<dbReference type="EMBL" id="ML987193">
    <property type="protein sequence ID" value="KAF2251152.1"/>
    <property type="molecule type" value="Genomic_DNA"/>
</dbReference>
<gene>
    <name evidence="2" type="ORF">BU26DRAFT_517870</name>
</gene>
<reference evidence="2" key="1">
    <citation type="journal article" date="2020" name="Stud. Mycol.">
        <title>101 Dothideomycetes genomes: a test case for predicting lifestyles and emergence of pathogens.</title>
        <authorList>
            <person name="Haridas S."/>
            <person name="Albert R."/>
            <person name="Binder M."/>
            <person name="Bloem J."/>
            <person name="Labutti K."/>
            <person name="Salamov A."/>
            <person name="Andreopoulos B."/>
            <person name="Baker S."/>
            <person name="Barry K."/>
            <person name="Bills G."/>
            <person name="Bluhm B."/>
            <person name="Cannon C."/>
            <person name="Castanera R."/>
            <person name="Culley D."/>
            <person name="Daum C."/>
            <person name="Ezra D."/>
            <person name="Gonzalez J."/>
            <person name="Henrissat B."/>
            <person name="Kuo A."/>
            <person name="Liang C."/>
            <person name="Lipzen A."/>
            <person name="Lutzoni F."/>
            <person name="Magnuson J."/>
            <person name="Mondo S."/>
            <person name="Nolan M."/>
            <person name="Ohm R."/>
            <person name="Pangilinan J."/>
            <person name="Park H.-J."/>
            <person name="Ramirez L."/>
            <person name="Alfaro M."/>
            <person name="Sun H."/>
            <person name="Tritt A."/>
            <person name="Yoshinaga Y."/>
            <person name="Zwiers L.-H."/>
            <person name="Turgeon B."/>
            <person name="Goodwin S."/>
            <person name="Spatafora J."/>
            <person name="Crous P."/>
            <person name="Grigoriev I."/>
        </authorList>
    </citation>
    <scope>NUCLEOTIDE SEQUENCE</scope>
    <source>
        <strain evidence="2">CBS 122368</strain>
    </source>
</reference>
<dbReference type="GeneID" id="54582012"/>
<evidence type="ECO:0000313" key="2">
    <source>
        <dbReference type="EMBL" id="KAF2251152.1"/>
    </source>
</evidence>
<dbReference type="RefSeq" id="XP_033686156.1">
    <property type="nucleotide sequence ID" value="XM_033828682.1"/>
</dbReference>
<feature type="region of interest" description="Disordered" evidence="1">
    <location>
        <begin position="35"/>
        <end position="226"/>
    </location>
</feature>
<feature type="compositionally biased region" description="Gly residues" evidence="1">
    <location>
        <begin position="122"/>
        <end position="132"/>
    </location>
</feature>